<proteinExistence type="predicted"/>
<evidence type="ECO:0000313" key="2">
    <source>
        <dbReference type="Proteomes" id="UP000248706"/>
    </source>
</evidence>
<keyword evidence="2" id="KW-1185">Reference proteome</keyword>
<accession>A0A328VFA3</accession>
<dbReference type="Proteomes" id="UP000248706">
    <property type="component" value="Unassembled WGS sequence"/>
</dbReference>
<gene>
    <name evidence="1" type="ORF">A4R35_00520</name>
</gene>
<comment type="caution">
    <text evidence="1">The sequence shown here is derived from an EMBL/GenBank/DDBJ whole genome shotgun (WGS) entry which is preliminary data.</text>
</comment>
<dbReference type="EMBL" id="MCIF01000002">
    <property type="protein sequence ID" value="RAQ93994.1"/>
    <property type="molecule type" value="Genomic_DNA"/>
</dbReference>
<sequence>MTHDSSSQKEPSQAVLQFLMDEMRLRFPLVQDRHPALVPIRCLPNGSVLIDGNVFVDVWTRTGQWIMSSATSAKEVTTLEEIVKDPAKRSQMLEFFARNIRRR</sequence>
<organism evidence="1 2">
    <name type="scientific">Thermogemmatispora tikiterensis</name>
    <dbReference type="NCBI Taxonomy" id="1825093"/>
    <lineage>
        <taxon>Bacteria</taxon>
        <taxon>Bacillati</taxon>
        <taxon>Chloroflexota</taxon>
        <taxon>Ktedonobacteria</taxon>
        <taxon>Thermogemmatisporales</taxon>
        <taxon>Thermogemmatisporaceae</taxon>
        <taxon>Thermogemmatispora</taxon>
    </lineage>
</organism>
<reference evidence="1 2" key="1">
    <citation type="submission" date="2016-08" db="EMBL/GenBank/DDBJ databases">
        <title>Analysis of Carbohydrate Active Enzymes in Thermogemmatispora T81 Reveals Carbohydrate Degradation Ability.</title>
        <authorList>
            <person name="Tomazini A."/>
            <person name="Lal S."/>
            <person name="Stott M."/>
            <person name="Henrissat B."/>
            <person name="Polikarpov I."/>
            <person name="Sparling R."/>
            <person name="Levin D.B."/>
        </authorList>
    </citation>
    <scope>NUCLEOTIDE SEQUENCE [LARGE SCALE GENOMIC DNA]</scope>
    <source>
        <strain evidence="1 2">T81</strain>
    </source>
</reference>
<protein>
    <submittedName>
        <fullName evidence="1">Uncharacterized protein</fullName>
    </submittedName>
</protein>
<dbReference type="AlphaFoldDB" id="A0A328VFA3"/>
<evidence type="ECO:0000313" key="1">
    <source>
        <dbReference type="EMBL" id="RAQ93994.1"/>
    </source>
</evidence>
<name>A0A328VFA3_9CHLR</name>